<comment type="caution">
    <text evidence="3">The sequence shown here is derived from an EMBL/GenBank/DDBJ whole genome shotgun (WGS) entry which is preliminary data.</text>
</comment>
<keyword evidence="4" id="KW-1185">Reference proteome</keyword>
<accession>A0ABS2ZA36</accession>
<dbReference type="InterPro" id="IPR001387">
    <property type="entry name" value="Cro/C1-type_HTH"/>
</dbReference>
<keyword evidence="1" id="KW-0238">DNA-binding</keyword>
<organism evidence="3 4">
    <name type="scientific">Fictibacillus barbaricus</name>
    <dbReference type="NCBI Taxonomy" id="182136"/>
    <lineage>
        <taxon>Bacteria</taxon>
        <taxon>Bacillati</taxon>
        <taxon>Bacillota</taxon>
        <taxon>Bacilli</taxon>
        <taxon>Bacillales</taxon>
        <taxon>Fictibacillaceae</taxon>
        <taxon>Fictibacillus</taxon>
    </lineage>
</organism>
<dbReference type="Gene3D" id="1.10.260.40">
    <property type="entry name" value="lambda repressor-like DNA-binding domains"/>
    <property type="match status" value="1"/>
</dbReference>
<feature type="domain" description="HTH cro/C1-type" evidence="2">
    <location>
        <begin position="12"/>
        <end position="66"/>
    </location>
</feature>
<dbReference type="RefSeq" id="WP_188404261.1">
    <property type="nucleotide sequence ID" value="NZ_BMCE01000004.1"/>
</dbReference>
<dbReference type="PANTHER" id="PTHR46797">
    <property type="entry name" value="HTH-TYPE TRANSCRIPTIONAL REGULATOR"/>
    <property type="match status" value="1"/>
</dbReference>
<reference evidence="3 4" key="1">
    <citation type="submission" date="2021-01" db="EMBL/GenBank/DDBJ databases">
        <title>Genome Sequencing of Type Strains.</title>
        <authorList>
            <person name="Lemaire J.F."/>
            <person name="Inderbitzin P."/>
            <person name="Collins S.B."/>
            <person name="Wespe N."/>
            <person name="Knight-Connoni V."/>
        </authorList>
    </citation>
    <scope>NUCLEOTIDE SEQUENCE [LARGE SCALE GENOMIC DNA]</scope>
    <source>
        <strain evidence="3 4">DSM 14730</strain>
    </source>
</reference>
<dbReference type="Proteomes" id="UP001319060">
    <property type="component" value="Unassembled WGS sequence"/>
</dbReference>
<dbReference type="PROSITE" id="PS50943">
    <property type="entry name" value="HTH_CROC1"/>
    <property type="match status" value="1"/>
</dbReference>
<dbReference type="SUPFAM" id="SSF47413">
    <property type="entry name" value="lambda repressor-like DNA-binding domains"/>
    <property type="match status" value="1"/>
</dbReference>
<dbReference type="PANTHER" id="PTHR46797:SF24">
    <property type="entry name" value="DNA-BINDING PHAGE PROTEIN"/>
    <property type="match status" value="1"/>
</dbReference>
<evidence type="ECO:0000256" key="1">
    <source>
        <dbReference type="ARBA" id="ARBA00023125"/>
    </source>
</evidence>
<name>A0ABS2ZA36_9BACL</name>
<evidence type="ECO:0000313" key="4">
    <source>
        <dbReference type="Proteomes" id="UP001319060"/>
    </source>
</evidence>
<dbReference type="Pfam" id="PF01381">
    <property type="entry name" value="HTH_3"/>
    <property type="match status" value="1"/>
</dbReference>
<dbReference type="CDD" id="cd00093">
    <property type="entry name" value="HTH_XRE"/>
    <property type="match status" value="1"/>
</dbReference>
<evidence type="ECO:0000313" key="3">
    <source>
        <dbReference type="EMBL" id="MBN3544097.1"/>
    </source>
</evidence>
<gene>
    <name evidence="3" type="ORF">JYA64_02180</name>
</gene>
<evidence type="ECO:0000259" key="2">
    <source>
        <dbReference type="PROSITE" id="PS50943"/>
    </source>
</evidence>
<dbReference type="InterPro" id="IPR010982">
    <property type="entry name" value="Lambda_DNA-bd_dom_sf"/>
</dbReference>
<proteinExistence type="predicted"/>
<dbReference type="EMBL" id="JAFHKS010000040">
    <property type="protein sequence ID" value="MBN3544097.1"/>
    <property type="molecule type" value="Genomic_DNA"/>
</dbReference>
<dbReference type="InterPro" id="IPR050807">
    <property type="entry name" value="TransReg_Diox_bact_type"/>
</dbReference>
<sequence>MSDFIKLVGMKVKLIRKSLNLTQEELAERAHFQASYLAGIERGERNITLETLEKIANALEISPQDLFHYNDLVTLESDNVSDIEIIKSIIYNRNSTELKMIKNILFEITKTIDSIKK</sequence>
<protein>
    <submittedName>
        <fullName evidence="3">Helix-turn-helix transcriptional regulator</fullName>
    </submittedName>
</protein>
<dbReference type="SMART" id="SM00530">
    <property type="entry name" value="HTH_XRE"/>
    <property type="match status" value="1"/>
</dbReference>